<feature type="transmembrane region" description="Helical" evidence="7">
    <location>
        <begin position="238"/>
        <end position="261"/>
    </location>
</feature>
<keyword evidence="3 6" id="KW-0731">Sigma factor</keyword>
<dbReference type="EMBL" id="BMDX01000012">
    <property type="protein sequence ID" value="GGA81255.1"/>
    <property type="molecule type" value="Genomic_DNA"/>
</dbReference>
<evidence type="ECO:0000313" key="11">
    <source>
        <dbReference type="Proteomes" id="UP000619743"/>
    </source>
</evidence>
<dbReference type="InterPro" id="IPR000838">
    <property type="entry name" value="RNA_pol_sigma70_ECF_CS"/>
</dbReference>
<dbReference type="Proteomes" id="UP000619743">
    <property type="component" value="Unassembled WGS sequence"/>
</dbReference>
<dbReference type="SUPFAM" id="SSF88946">
    <property type="entry name" value="Sigma2 domain of RNA polymerase sigma factors"/>
    <property type="match status" value="1"/>
</dbReference>
<dbReference type="GO" id="GO:0000428">
    <property type="term" value="C:DNA-directed RNA polymerase complex"/>
    <property type="evidence" value="ECO:0007669"/>
    <property type="project" value="UniProtKB-KW"/>
</dbReference>
<dbReference type="Gene3D" id="1.10.10.10">
    <property type="entry name" value="Winged helix-like DNA-binding domain superfamily/Winged helix DNA-binding domain"/>
    <property type="match status" value="1"/>
</dbReference>
<evidence type="ECO:0000259" key="8">
    <source>
        <dbReference type="Pfam" id="PF04542"/>
    </source>
</evidence>
<evidence type="ECO:0000256" key="5">
    <source>
        <dbReference type="ARBA" id="ARBA00023163"/>
    </source>
</evidence>
<keyword evidence="11" id="KW-1185">Reference proteome</keyword>
<evidence type="ECO:0000256" key="7">
    <source>
        <dbReference type="SAM" id="Phobius"/>
    </source>
</evidence>
<dbReference type="AlphaFoldDB" id="A0A8J2U602"/>
<dbReference type="PANTHER" id="PTHR43133:SF51">
    <property type="entry name" value="RNA POLYMERASE SIGMA FACTOR"/>
    <property type="match status" value="1"/>
</dbReference>
<feature type="transmembrane region" description="Helical" evidence="7">
    <location>
        <begin position="442"/>
        <end position="465"/>
    </location>
</feature>
<feature type="transmembrane region" description="Helical" evidence="7">
    <location>
        <begin position="308"/>
        <end position="330"/>
    </location>
</feature>
<dbReference type="Pfam" id="PF04542">
    <property type="entry name" value="Sigma70_r2"/>
    <property type="match status" value="1"/>
</dbReference>
<keyword evidence="7" id="KW-0472">Membrane</keyword>
<protein>
    <recommendedName>
        <fullName evidence="6">RNA polymerase sigma factor</fullName>
    </recommendedName>
</protein>
<dbReference type="GO" id="GO:0006352">
    <property type="term" value="P:DNA-templated transcription initiation"/>
    <property type="evidence" value="ECO:0007669"/>
    <property type="project" value="InterPro"/>
</dbReference>
<proteinExistence type="inferred from homology"/>
<evidence type="ECO:0000259" key="9">
    <source>
        <dbReference type="Pfam" id="PF08281"/>
    </source>
</evidence>
<feature type="transmembrane region" description="Helical" evidence="7">
    <location>
        <begin position="415"/>
        <end position="435"/>
    </location>
</feature>
<comment type="similarity">
    <text evidence="1 6">Belongs to the sigma-70 factor family. ECF subfamily.</text>
</comment>
<dbReference type="InterPro" id="IPR007627">
    <property type="entry name" value="RNA_pol_sigma70_r2"/>
</dbReference>
<dbReference type="GO" id="GO:0016987">
    <property type="term" value="F:sigma factor activity"/>
    <property type="evidence" value="ECO:0007669"/>
    <property type="project" value="UniProtKB-KW"/>
</dbReference>
<keyword evidence="7" id="KW-0812">Transmembrane</keyword>
<dbReference type="Gene3D" id="1.10.1740.10">
    <property type="match status" value="1"/>
</dbReference>
<dbReference type="InterPro" id="IPR014284">
    <property type="entry name" value="RNA_pol_sigma-70_dom"/>
</dbReference>
<organism evidence="10 11">
    <name type="scientific">Neiella marina</name>
    <dbReference type="NCBI Taxonomy" id="508461"/>
    <lineage>
        <taxon>Bacteria</taxon>
        <taxon>Pseudomonadati</taxon>
        <taxon>Pseudomonadota</taxon>
        <taxon>Gammaproteobacteria</taxon>
        <taxon>Alteromonadales</taxon>
        <taxon>Echinimonadaceae</taxon>
        <taxon>Neiella</taxon>
    </lineage>
</organism>
<feature type="domain" description="RNA polymerase sigma-70 region 2" evidence="8">
    <location>
        <begin position="35"/>
        <end position="101"/>
    </location>
</feature>
<keyword evidence="5 6" id="KW-0804">Transcription</keyword>
<keyword evidence="7" id="KW-1133">Transmembrane helix</keyword>
<dbReference type="GO" id="GO:0003677">
    <property type="term" value="F:DNA binding"/>
    <property type="evidence" value="ECO:0007669"/>
    <property type="project" value="UniProtKB-KW"/>
</dbReference>
<dbReference type="NCBIfam" id="TIGR02937">
    <property type="entry name" value="sigma70-ECF"/>
    <property type="match status" value="1"/>
</dbReference>
<feature type="transmembrane region" description="Helical" evidence="7">
    <location>
        <begin position="282"/>
        <end position="302"/>
    </location>
</feature>
<dbReference type="InterPro" id="IPR013249">
    <property type="entry name" value="RNA_pol_sigma70_r4_t2"/>
</dbReference>
<comment type="caution">
    <text evidence="10">The sequence shown here is derived from an EMBL/GenBank/DDBJ whole genome shotgun (WGS) entry which is preliminary data.</text>
</comment>
<evidence type="ECO:0000256" key="4">
    <source>
        <dbReference type="ARBA" id="ARBA00023125"/>
    </source>
</evidence>
<dbReference type="RefSeq" id="WP_087506040.1">
    <property type="nucleotide sequence ID" value="NZ_BMDX01000012.1"/>
</dbReference>
<keyword evidence="2 6" id="KW-0805">Transcription regulation</keyword>
<evidence type="ECO:0000313" key="10">
    <source>
        <dbReference type="EMBL" id="GGA81255.1"/>
    </source>
</evidence>
<dbReference type="InterPro" id="IPR013325">
    <property type="entry name" value="RNA_pol_sigma_r2"/>
</dbReference>
<feature type="domain" description="RNA polymerase sigma factor 70 region 4 type 2" evidence="9">
    <location>
        <begin position="136"/>
        <end position="187"/>
    </location>
</feature>
<keyword evidence="10" id="KW-0240">DNA-directed RNA polymerase</keyword>
<feature type="transmembrane region" description="Helical" evidence="7">
    <location>
        <begin position="507"/>
        <end position="527"/>
    </location>
</feature>
<feature type="transmembrane region" description="Helical" evidence="7">
    <location>
        <begin position="390"/>
        <end position="409"/>
    </location>
</feature>
<name>A0A8J2U602_9GAMM</name>
<sequence>MFKTAVALSDAISDATDAALVVASLGNDHDAFAEIVRRYQGLLCSIAYAAVGDIKHSEDIAQEAFVEAWKKLDTLRDPERLKAWLCGILRFKVSRHRRKQASQPEQGAEALSERNDRACQASMVEQGAIEQQQHALLWQTLENMPHNYREPLVLFYREHRSVEQLADDLELSQDAVKQRLSRGRKLLQQAMINFVEDTLSKSGPGAAFTIAVMTVVSTISPPVKAAALSAGAAKTGSLFKWTSIVAVIGSFSGLISAYFGLRAGLAQSRTERERRNVIRFTVLFLLFAGLYVGGMFLLRFIAHSSSASAGLFITASQVFVGVFIVSYMMLLRAMLVGMPRLRAQERLTNPAAFCDHPTGSEREYKSRLRVLGIPLVHFRLGMPEANDGPVVAWIAGGDIAYGVLFAWGAVAVAPISVGIVAVGVASVGVIGIGILATGTVAIGVIGFGASAIAYKAFASLSAIGWQSAISGGFSAAKEAAIGQFAIAQQVNNEQAAAIANLAALNQYYVWALAAIAVLVIVPAAWHSNKVRQRMGRRQAS</sequence>
<dbReference type="OrthoDB" id="5757196at2"/>
<keyword evidence="4 6" id="KW-0238">DNA-binding</keyword>
<evidence type="ECO:0000256" key="6">
    <source>
        <dbReference type="RuleBase" id="RU000716"/>
    </source>
</evidence>
<dbReference type="InterPro" id="IPR039425">
    <property type="entry name" value="RNA_pol_sigma-70-like"/>
</dbReference>
<evidence type="ECO:0000256" key="1">
    <source>
        <dbReference type="ARBA" id="ARBA00010641"/>
    </source>
</evidence>
<evidence type="ECO:0000256" key="2">
    <source>
        <dbReference type="ARBA" id="ARBA00023015"/>
    </source>
</evidence>
<accession>A0A8J2U602</accession>
<dbReference type="CDD" id="cd06171">
    <property type="entry name" value="Sigma70_r4"/>
    <property type="match status" value="1"/>
</dbReference>
<dbReference type="InterPro" id="IPR013324">
    <property type="entry name" value="RNA_pol_sigma_r3/r4-like"/>
</dbReference>
<reference evidence="11" key="1">
    <citation type="journal article" date="2019" name="Int. J. Syst. Evol. Microbiol.">
        <title>The Global Catalogue of Microorganisms (GCM) 10K type strain sequencing project: providing services to taxonomists for standard genome sequencing and annotation.</title>
        <authorList>
            <consortium name="The Broad Institute Genomics Platform"/>
            <consortium name="The Broad Institute Genome Sequencing Center for Infectious Disease"/>
            <person name="Wu L."/>
            <person name="Ma J."/>
        </authorList>
    </citation>
    <scope>NUCLEOTIDE SEQUENCE [LARGE SCALE GENOMIC DNA]</scope>
    <source>
        <strain evidence="11">CGMCC 1.10130</strain>
    </source>
</reference>
<dbReference type="InterPro" id="IPR036388">
    <property type="entry name" value="WH-like_DNA-bd_sf"/>
</dbReference>
<evidence type="ECO:0000256" key="3">
    <source>
        <dbReference type="ARBA" id="ARBA00023082"/>
    </source>
</evidence>
<dbReference type="PANTHER" id="PTHR43133">
    <property type="entry name" value="RNA POLYMERASE ECF-TYPE SIGMA FACTO"/>
    <property type="match status" value="1"/>
</dbReference>
<gene>
    <name evidence="10" type="ORF">GCM10011369_24010</name>
</gene>
<dbReference type="Pfam" id="PF08281">
    <property type="entry name" value="Sigma70_r4_2"/>
    <property type="match status" value="1"/>
</dbReference>
<dbReference type="SUPFAM" id="SSF88659">
    <property type="entry name" value="Sigma3 and sigma4 domains of RNA polymerase sigma factors"/>
    <property type="match status" value="1"/>
</dbReference>
<dbReference type="PROSITE" id="PS01063">
    <property type="entry name" value="SIGMA70_ECF"/>
    <property type="match status" value="1"/>
</dbReference>